<accession>A0A8J7K099</accession>
<feature type="transmembrane region" description="Helical" evidence="2">
    <location>
        <begin position="6"/>
        <end position="24"/>
    </location>
</feature>
<keyword evidence="2" id="KW-1133">Transmembrane helix</keyword>
<evidence type="ECO:0000256" key="1">
    <source>
        <dbReference type="SAM" id="MobiDB-lite"/>
    </source>
</evidence>
<reference evidence="3" key="1">
    <citation type="submission" date="2020-10" db="EMBL/GenBank/DDBJ databases">
        <title>Bacterium isolated from coastal waters sediment.</title>
        <authorList>
            <person name="Chen R.-J."/>
            <person name="Lu D.-C."/>
            <person name="Zhu K.-L."/>
            <person name="Du Z.-J."/>
        </authorList>
    </citation>
    <scope>NUCLEOTIDE SEQUENCE</scope>
    <source>
        <strain evidence="3">N1Y112</strain>
    </source>
</reference>
<dbReference type="EMBL" id="JADEYS010000036">
    <property type="protein sequence ID" value="MBE9399738.1"/>
    <property type="molecule type" value="Genomic_DNA"/>
</dbReference>
<comment type="caution">
    <text evidence="3">The sequence shown here is derived from an EMBL/GenBank/DDBJ whole genome shotgun (WGS) entry which is preliminary data.</text>
</comment>
<protein>
    <submittedName>
        <fullName evidence="3">Uncharacterized protein</fullName>
    </submittedName>
</protein>
<keyword evidence="2" id="KW-0812">Transmembrane</keyword>
<evidence type="ECO:0000313" key="4">
    <source>
        <dbReference type="Proteomes" id="UP000640333"/>
    </source>
</evidence>
<organism evidence="3 4">
    <name type="scientific">Pontibacterium sinense</name>
    <dbReference type="NCBI Taxonomy" id="2781979"/>
    <lineage>
        <taxon>Bacteria</taxon>
        <taxon>Pseudomonadati</taxon>
        <taxon>Pseudomonadota</taxon>
        <taxon>Gammaproteobacteria</taxon>
        <taxon>Oceanospirillales</taxon>
        <taxon>Oceanospirillaceae</taxon>
        <taxon>Pontibacterium</taxon>
    </lineage>
</organism>
<name>A0A8J7K099_9GAMM</name>
<evidence type="ECO:0000256" key="2">
    <source>
        <dbReference type="SAM" id="Phobius"/>
    </source>
</evidence>
<dbReference type="RefSeq" id="WP_193955432.1">
    <property type="nucleotide sequence ID" value="NZ_JADEYS010000036.1"/>
</dbReference>
<feature type="region of interest" description="Disordered" evidence="1">
    <location>
        <begin position="98"/>
        <end position="117"/>
    </location>
</feature>
<dbReference type="Proteomes" id="UP000640333">
    <property type="component" value="Unassembled WGS sequence"/>
</dbReference>
<proteinExistence type="predicted"/>
<sequence length="246" mass="28404">MSPTNIGLLILGGIGIMSVTAYIIQMYENRKKARQLRLMHLQSAIRRAHHLLSNYPPLLQSPDIIKFLTVYLAQRCQAALELEESETMSKVLNEANERAQSSLETPPHPEGSITLFDSPNGAQRARAIIKEFVKFLKEIEAKGEISSTVSQPMIQQAKNCFERTEVDLELLEAMVTEEVNDGKRSFSTYKKCFIRLSELNKNHLLDRQLFELRNRMTTIAAYIEQRTEEERQRRLKEEEEQNKFGF</sequence>
<keyword evidence="4" id="KW-1185">Reference proteome</keyword>
<evidence type="ECO:0000313" key="3">
    <source>
        <dbReference type="EMBL" id="MBE9399738.1"/>
    </source>
</evidence>
<gene>
    <name evidence="3" type="ORF">IOQ59_20940</name>
</gene>
<dbReference type="AlphaFoldDB" id="A0A8J7K099"/>
<keyword evidence="2" id="KW-0472">Membrane</keyword>